<keyword evidence="1" id="KW-1133">Transmembrane helix</keyword>
<sequence length="284" mass="31135">MSPKTAFVEARPPSSLLPVVPSRRWAHMLEVAGIVYVVGSIALSVYALQLFYTYLATDFFWPDFATSAPVVAAMFNNVLTLKGAGNPDLLSPAMALAPSLAGINTGYPRKVMYSELTTLVSAVRGLRQLSTSKVVKMVTPYCWADLKKRWEMAYTVKRQARCWRHDATNGAVHLETVLRNIKFRAWLDNTQGKFASAIGTPIATSSTAGAAWLAALTAHVWSPESEEVDLWTAHGLDHFTLQYGTGIGIGCAESIQIENALGVRLTLPLKEIVTTNRWTFRTTG</sequence>
<feature type="transmembrane region" description="Helical" evidence="1">
    <location>
        <begin position="31"/>
        <end position="52"/>
    </location>
</feature>
<accession>A0A1V9Y415</accession>
<gene>
    <name evidence="2" type="ORF">ACHHYP_17522</name>
</gene>
<dbReference type="EMBL" id="JNBR01003008">
    <property type="protein sequence ID" value="OQR80465.1"/>
    <property type="molecule type" value="Genomic_DNA"/>
</dbReference>
<evidence type="ECO:0000313" key="2">
    <source>
        <dbReference type="EMBL" id="OQR80465.1"/>
    </source>
</evidence>
<evidence type="ECO:0000313" key="3">
    <source>
        <dbReference type="Proteomes" id="UP000243579"/>
    </source>
</evidence>
<keyword evidence="1" id="KW-0812">Transmembrane</keyword>
<organism evidence="2 3">
    <name type="scientific">Achlya hypogyna</name>
    <name type="common">Oomycete</name>
    <name type="synonym">Protoachlya hypogyna</name>
    <dbReference type="NCBI Taxonomy" id="1202772"/>
    <lineage>
        <taxon>Eukaryota</taxon>
        <taxon>Sar</taxon>
        <taxon>Stramenopiles</taxon>
        <taxon>Oomycota</taxon>
        <taxon>Saprolegniomycetes</taxon>
        <taxon>Saprolegniales</taxon>
        <taxon>Achlyaceae</taxon>
        <taxon>Achlya</taxon>
    </lineage>
</organism>
<dbReference type="OrthoDB" id="10502558at2759"/>
<keyword evidence="3" id="KW-1185">Reference proteome</keyword>
<comment type="caution">
    <text evidence="2">The sequence shown here is derived from an EMBL/GenBank/DDBJ whole genome shotgun (WGS) entry which is preliminary data.</text>
</comment>
<keyword evidence="1" id="KW-0472">Membrane</keyword>
<feature type="non-terminal residue" evidence="2">
    <location>
        <position position="284"/>
    </location>
</feature>
<reference evidence="2 3" key="1">
    <citation type="journal article" date="2014" name="Genome Biol. Evol.">
        <title>The secreted proteins of Achlya hypogyna and Thraustotheca clavata identify the ancestral oomycete secretome and reveal gene acquisitions by horizontal gene transfer.</title>
        <authorList>
            <person name="Misner I."/>
            <person name="Blouin N."/>
            <person name="Leonard G."/>
            <person name="Richards T.A."/>
            <person name="Lane C.E."/>
        </authorList>
    </citation>
    <scope>NUCLEOTIDE SEQUENCE [LARGE SCALE GENOMIC DNA]</scope>
    <source>
        <strain evidence="2 3">ATCC 48635</strain>
    </source>
</reference>
<evidence type="ECO:0000256" key="1">
    <source>
        <dbReference type="SAM" id="Phobius"/>
    </source>
</evidence>
<protein>
    <submittedName>
        <fullName evidence="2">Uncharacterized protein</fullName>
    </submittedName>
</protein>
<name>A0A1V9Y415_ACHHY</name>
<dbReference type="Proteomes" id="UP000243579">
    <property type="component" value="Unassembled WGS sequence"/>
</dbReference>
<dbReference type="AlphaFoldDB" id="A0A1V9Y415"/>
<proteinExistence type="predicted"/>